<protein>
    <recommendedName>
        <fullName evidence="5">SHSP domain-containing protein</fullName>
    </recommendedName>
</protein>
<keyword evidence="7" id="KW-1185">Reference proteome</keyword>
<feature type="region of interest" description="Disordered" evidence="4">
    <location>
        <begin position="229"/>
        <end position="323"/>
    </location>
</feature>
<evidence type="ECO:0000313" key="6">
    <source>
        <dbReference type="EMBL" id="GBG62343.1"/>
    </source>
</evidence>
<dbReference type="Pfam" id="PF00011">
    <property type="entry name" value="HSP20"/>
    <property type="match status" value="1"/>
</dbReference>
<dbReference type="Gramene" id="GBG62343">
    <property type="protein sequence ID" value="GBG62343"/>
    <property type="gene ID" value="CBR_g30297"/>
</dbReference>
<dbReference type="InterPro" id="IPR031107">
    <property type="entry name" value="Small_HSP"/>
</dbReference>
<dbReference type="PANTHER" id="PTHR11527">
    <property type="entry name" value="HEAT-SHOCK PROTEIN 20 FAMILY MEMBER"/>
    <property type="match status" value="1"/>
</dbReference>
<feature type="compositionally biased region" description="Gly residues" evidence="4">
    <location>
        <begin position="310"/>
        <end position="322"/>
    </location>
</feature>
<comment type="caution">
    <text evidence="6">The sequence shown here is derived from an EMBL/GenBank/DDBJ whole genome shotgun (WGS) entry which is preliminary data.</text>
</comment>
<dbReference type="AlphaFoldDB" id="A0A388JX74"/>
<gene>
    <name evidence="6" type="ORF">CBR_g30297</name>
</gene>
<feature type="domain" description="SHSP" evidence="5">
    <location>
        <begin position="85"/>
        <end position="218"/>
    </location>
</feature>
<reference evidence="6 7" key="1">
    <citation type="journal article" date="2018" name="Cell">
        <title>The Chara Genome: Secondary Complexity and Implications for Plant Terrestrialization.</title>
        <authorList>
            <person name="Nishiyama T."/>
            <person name="Sakayama H."/>
            <person name="Vries J.D."/>
            <person name="Buschmann H."/>
            <person name="Saint-Marcoux D."/>
            <person name="Ullrich K.K."/>
            <person name="Haas F.B."/>
            <person name="Vanderstraeten L."/>
            <person name="Becker D."/>
            <person name="Lang D."/>
            <person name="Vosolsobe S."/>
            <person name="Rombauts S."/>
            <person name="Wilhelmsson P.K.I."/>
            <person name="Janitza P."/>
            <person name="Kern R."/>
            <person name="Heyl A."/>
            <person name="Rumpler F."/>
            <person name="Villalobos L.I.A.C."/>
            <person name="Clay J.M."/>
            <person name="Skokan R."/>
            <person name="Toyoda A."/>
            <person name="Suzuki Y."/>
            <person name="Kagoshima H."/>
            <person name="Schijlen E."/>
            <person name="Tajeshwar N."/>
            <person name="Catarino B."/>
            <person name="Hetherington A.J."/>
            <person name="Saltykova A."/>
            <person name="Bonnot C."/>
            <person name="Breuninger H."/>
            <person name="Symeonidi A."/>
            <person name="Radhakrishnan G.V."/>
            <person name="Van Nieuwerburgh F."/>
            <person name="Deforce D."/>
            <person name="Chang C."/>
            <person name="Karol K.G."/>
            <person name="Hedrich R."/>
            <person name="Ulvskov P."/>
            <person name="Glockner G."/>
            <person name="Delwiche C.F."/>
            <person name="Petrasek J."/>
            <person name="Van de Peer Y."/>
            <person name="Friml J."/>
            <person name="Beilby M."/>
            <person name="Dolan L."/>
            <person name="Kohara Y."/>
            <person name="Sugano S."/>
            <person name="Fujiyama A."/>
            <person name="Delaux P.-M."/>
            <person name="Quint M."/>
            <person name="TheiBen G."/>
            <person name="Hagemann M."/>
            <person name="Harholt J."/>
            <person name="Dunand C."/>
            <person name="Zachgo S."/>
            <person name="Langdale J."/>
            <person name="Maumus F."/>
            <person name="Straeten D.V.D."/>
            <person name="Gould S.B."/>
            <person name="Rensing S.A."/>
        </authorList>
    </citation>
    <scope>NUCLEOTIDE SEQUENCE [LARGE SCALE GENOMIC DNA]</scope>
    <source>
        <strain evidence="6 7">S276</strain>
    </source>
</reference>
<accession>A0A388JX74</accession>
<evidence type="ECO:0000256" key="1">
    <source>
        <dbReference type="ARBA" id="ARBA00023016"/>
    </source>
</evidence>
<feature type="compositionally biased region" description="Low complexity" evidence="4">
    <location>
        <begin position="238"/>
        <end position="253"/>
    </location>
</feature>
<evidence type="ECO:0000256" key="3">
    <source>
        <dbReference type="RuleBase" id="RU003616"/>
    </source>
</evidence>
<evidence type="ECO:0000259" key="5">
    <source>
        <dbReference type="PROSITE" id="PS01031"/>
    </source>
</evidence>
<dbReference type="PROSITE" id="PS01031">
    <property type="entry name" value="SHSP"/>
    <property type="match status" value="1"/>
</dbReference>
<proteinExistence type="inferred from homology"/>
<dbReference type="OrthoDB" id="1431247at2759"/>
<evidence type="ECO:0000256" key="4">
    <source>
        <dbReference type="SAM" id="MobiDB-lite"/>
    </source>
</evidence>
<dbReference type="STRING" id="69332.A0A388JX74"/>
<organism evidence="6 7">
    <name type="scientific">Chara braunii</name>
    <name type="common">Braun's stonewort</name>
    <dbReference type="NCBI Taxonomy" id="69332"/>
    <lineage>
        <taxon>Eukaryota</taxon>
        <taxon>Viridiplantae</taxon>
        <taxon>Streptophyta</taxon>
        <taxon>Charophyceae</taxon>
        <taxon>Charales</taxon>
        <taxon>Characeae</taxon>
        <taxon>Chara</taxon>
    </lineage>
</organism>
<feature type="compositionally biased region" description="Basic and acidic residues" evidence="4">
    <location>
        <begin position="254"/>
        <end position="263"/>
    </location>
</feature>
<feature type="compositionally biased region" description="Basic residues" evidence="4">
    <location>
        <begin position="291"/>
        <end position="305"/>
    </location>
</feature>
<keyword evidence="1" id="KW-0346">Stress response</keyword>
<evidence type="ECO:0000313" key="7">
    <source>
        <dbReference type="Proteomes" id="UP000265515"/>
    </source>
</evidence>
<dbReference type="SUPFAM" id="SSF49764">
    <property type="entry name" value="HSP20-like chaperones"/>
    <property type="match status" value="1"/>
</dbReference>
<name>A0A388JX74_CHABU</name>
<evidence type="ECO:0000256" key="2">
    <source>
        <dbReference type="PROSITE-ProRule" id="PRU00285"/>
    </source>
</evidence>
<dbReference type="EMBL" id="BFEA01000028">
    <property type="protein sequence ID" value="GBG62343.1"/>
    <property type="molecule type" value="Genomic_DNA"/>
</dbReference>
<dbReference type="InterPro" id="IPR002068">
    <property type="entry name" value="A-crystallin/Hsp20_dom"/>
</dbReference>
<sequence length="449" mass="48698">MDSRRWLDRFVNDSFKTPGYQPSSFSDSDSAFATPAFDDGWPSTAAIDESGFNSTLADRQKTASGTPPPLEGFSLLDLINSLWDGQTRSAFSRVDVKETPTAYVFSAEAPGFTREDLKVQVDDTGYGGRMLVISGGKETTGDVTGVGGGGGGGRVPGVKSKKVEAIERASSFVRRFKLPKDSDPDSTTAHCEHGDLTVVVPKLGAAGRVIDVRDLAQSDVQAVRIEEIDSDEEEREQQQQQHQQQPPQQQEQYQEAKGKKREGGGGGGGGDGARVRSSNAHPSVFGGDYNHHHHQQQQQHHHHRIANGNGMAGGREVAGGVAGRDLNSMDTSDMFEFPETPSAEVMAAHMPAPIPRIVQVVSPTALRTEEVVEMEEREPSTEREATPASRSGWKRLDYQLPDIFAPHKFTGITVVRCCTRGTPRSEEENRAASGGFVFHGCESMQTMMA</sequence>
<dbReference type="Proteomes" id="UP000265515">
    <property type="component" value="Unassembled WGS sequence"/>
</dbReference>
<comment type="similarity">
    <text evidence="2 3">Belongs to the small heat shock protein (HSP20) family.</text>
</comment>
<dbReference type="CDD" id="cd06464">
    <property type="entry name" value="ACD_sHsps-like"/>
    <property type="match status" value="1"/>
</dbReference>
<dbReference type="Gene3D" id="2.60.40.790">
    <property type="match status" value="1"/>
</dbReference>
<dbReference type="InterPro" id="IPR008978">
    <property type="entry name" value="HSP20-like_chaperone"/>
</dbReference>